<feature type="compositionally biased region" description="Polar residues" evidence="16">
    <location>
        <begin position="28"/>
        <end position="64"/>
    </location>
</feature>
<dbReference type="Pfam" id="PF13087">
    <property type="entry name" value="AAA_12"/>
    <property type="match status" value="1"/>
</dbReference>
<dbReference type="FunFam" id="3.40.50.300:FF:000097">
    <property type="entry name" value="Regulator of nonsense transcripts 1"/>
    <property type="match status" value="1"/>
</dbReference>
<dbReference type="PROSITE" id="PS51997">
    <property type="entry name" value="UPF1_CH_RICH"/>
    <property type="match status" value="1"/>
</dbReference>
<name>A0A1R1X811_9FUNG</name>
<dbReference type="InterPro" id="IPR041679">
    <property type="entry name" value="DNA2/NAM7-like_C"/>
</dbReference>
<comment type="subcellular location">
    <subcellularLocation>
        <location evidence="1">Cytoplasm</location>
    </subcellularLocation>
</comment>
<keyword evidence="6 15" id="KW-0863">Zinc-finger</keyword>
<dbReference type="SMART" id="SM00487">
    <property type="entry name" value="DEXDc"/>
    <property type="match status" value="1"/>
</dbReference>
<sequence>MNNYTNQDNQFEGYSSFTQATDYDYSTDYQQPILSQTQAFPDSQTNKSISPENDTYGMSKSFSNLKIDDNDDLSNEDDDQEEEEDEEEAVELPEYACNYCGIHNPECVVKCIGCKKWFCNSRGNTSAAHIVTHLVRARHKNVQLHEASSLGDTTLECYNCGSRNVFLLGFIPAKSDAVVVILCRHPCASTPSSKDMLWDASQWQPLIEDRCFLPWLVTVPNDNEQLRARHITMSQIIRLEDAWKDNSNTTLEDLEKPGVDEDPQKVLLRYEDAFQYQNIFGPLVKLEAEYDKKIKESQTQEDVVVRWDIGLNRHRLAWFKLSKYELGELRLAIGDELRIQYKGELHAGWSSNGHVVKLPDNLNDGICLEISRMDAPIELTHNFCIDYVWKPTSFDRMQLSMKTFALDETSVSSYIYHKLLGHDVEPQILKSPLPKRFTAPGLPELNHSQVSAIKKVLSQPLSLIQGPPGTGKTVTSATLVYHLAKINPGQVLVCAPSNVAVDQLTEKISLTGLRVVRLTAKSREELESDIKILTLHEQVRLNDTIPELQKLIRLKTDQGELSKQDEFKYKKLKRVAEAEILSAADVILCTCVGAGDPRLSKFRFRTVLVDESTQASEPEALIPLVLGAKQVILVGDHQQLGPVIMNKKSSAAGLSQSLFERLILLGQRPQLLDIQYRMHPCLSEFSSNFFYEGSLQNGVSVAERTRKSLDFPWPSENRPMMFYSSLGPEEMSSSGTSYLNRTEASNCEKVVTKLLKSGVTPSQIGIITPYEGQRSWIVHHMSLSGSMRTDMYASIEVTSVDAFQGREKDYIILSCVRSNDHQGIGFLNDPRRLNVALTRAKYGLVVLGNPRVLSKNPLWHSLLTHYRENKCLVEGPLSALRQSTAQLSVPRMPYSMSQDRTKRTIDPNDKMQVSFSKESARYVPPDIGLVRGGVSGEMSGNPVQENSGLNGNEFMNQGSNLGLTSQVNYTQGPMADMGDSMGLPATNGVIDSVFTSLMGFPPLMSQTGFNNKSMILDSGIKQNTNTQIEYAVGTSQSALLANQSQRAVIGGGNEYSDMQGNFLNSFGSSSSGMNTGANYEGIRNNGESAKFQSPGQGLNGGFYSNYKTQDMSNEYFYKNKFTQNQTNYEDLQTQSESNDGLLQTQSYTRY</sequence>
<dbReference type="CDD" id="cd18039">
    <property type="entry name" value="DEXXQc_UPF1"/>
    <property type="match status" value="1"/>
</dbReference>
<dbReference type="SUPFAM" id="SSF52540">
    <property type="entry name" value="P-loop containing nucleoside triphosphate hydrolases"/>
    <property type="match status" value="1"/>
</dbReference>
<dbReference type="PANTHER" id="PTHR10887">
    <property type="entry name" value="DNA2/NAM7 HELICASE FAMILY"/>
    <property type="match status" value="1"/>
</dbReference>
<keyword evidence="4 15" id="KW-0479">Metal-binding</keyword>
<dbReference type="OrthoDB" id="6513042at2759"/>
<evidence type="ECO:0000256" key="13">
    <source>
        <dbReference type="ARBA" id="ARBA00049390"/>
    </source>
</evidence>
<keyword evidence="10" id="KW-0067">ATP-binding</keyword>
<dbReference type="GO" id="GO:0003678">
    <property type="term" value="F:DNA helicase activity"/>
    <property type="evidence" value="ECO:0007669"/>
    <property type="project" value="UniProtKB-EC"/>
</dbReference>
<evidence type="ECO:0000256" key="14">
    <source>
        <dbReference type="ARBA" id="ARBA00055561"/>
    </source>
</evidence>
<evidence type="ECO:0000313" key="18">
    <source>
        <dbReference type="EMBL" id="OMJ10749.1"/>
    </source>
</evidence>
<dbReference type="Pfam" id="PF18141">
    <property type="entry name" value="UPF1_1B_dom"/>
    <property type="match status" value="1"/>
</dbReference>
<dbReference type="GO" id="GO:0003723">
    <property type="term" value="F:RNA binding"/>
    <property type="evidence" value="ECO:0007669"/>
    <property type="project" value="InterPro"/>
</dbReference>
<evidence type="ECO:0000256" key="4">
    <source>
        <dbReference type="ARBA" id="ARBA00022723"/>
    </source>
</evidence>
<keyword evidence="8" id="KW-0347">Helicase</keyword>
<organism evidence="18 19">
    <name type="scientific">Smittium culicis</name>
    <dbReference type="NCBI Taxonomy" id="133412"/>
    <lineage>
        <taxon>Eukaryota</taxon>
        <taxon>Fungi</taxon>
        <taxon>Fungi incertae sedis</taxon>
        <taxon>Zoopagomycota</taxon>
        <taxon>Kickxellomycotina</taxon>
        <taxon>Harpellomycetes</taxon>
        <taxon>Harpellales</taxon>
        <taxon>Legeriomycetaceae</taxon>
        <taxon>Smittium</taxon>
    </lineage>
</organism>
<dbReference type="Gene3D" id="3.40.50.300">
    <property type="entry name" value="P-loop containing nucleotide triphosphate hydrolases"/>
    <property type="match status" value="2"/>
</dbReference>
<dbReference type="STRING" id="133412.A0A1R1X811"/>
<evidence type="ECO:0000256" key="5">
    <source>
        <dbReference type="ARBA" id="ARBA00022741"/>
    </source>
</evidence>
<dbReference type="Gene3D" id="6.10.140.1240">
    <property type="match status" value="1"/>
</dbReference>
<evidence type="ECO:0000313" key="19">
    <source>
        <dbReference type="Proteomes" id="UP000187283"/>
    </source>
</evidence>
<evidence type="ECO:0000256" key="3">
    <source>
        <dbReference type="ARBA" id="ARBA00022490"/>
    </source>
</evidence>
<dbReference type="AlphaFoldDB" id="A0A1R1X811"/>
<dbReference type="PANTHER" id="PTHR10887:SF364">
    <property type="entry name" value="REGULATOR OF NONSENSE TRANSCRIPTS 1"/>
    <property type="match status" value="1"/>
</dbReference>
<comment type="catalytic activity">
    <reaction evidence="12">
        <text>ATP + H2O = ADP + phosphate + H(+)</text>
        <dbReference type="Rhea" id="RHEA:13065"/>
        <dbReference type="ChEBI" id="CHEBI:15377"/>
        <dbReference type="ChEBI" id="CHEBI:15378"/>
        <dbReference type="ChEBI" id="CHEBI:30616"/>
        <dbReference type="ChEBI" id="CHEBI:43474"/>
        <dbReference type="ChEBI" id="CHEBI:456216"/>
        <dbReference type="EC" id="3.6.4.12"/>
    </reaction>
    <physiologicalReaction direction="left-to-right" evidence="12">
        <dbReference type="Rhea" id="RHEA:13066"/>
    </physiologicalReaction>
</comment>
<dbReference type="InterPro" id="IPR041677">
    <property type="entry name" value="DNA2/NAM7_AAA_11"/>
</dbReference>
<evidence type="ECO:0000256" key="12">
    <source>
        <dbReference type="ARBA" id="ARBA00048432"/>
    </source>
</evidence>
<dbReference type="CDD" id="cd21407">
    <property type="entry name" value="1B_UPF1-like"/>
    <property type="match status" value="1"/>
</dbReference>
<evidence type="ECO:0000256" key="11">
    <source>
        <dbReference type="ARBA" id="ARBA00023161"/>
    </source>
</evidence>
<evidence type="ECO:0000256" key="8">
    <source>
        <dbReference type="ARBA" id="ARBA00022806"/>
    </source>
</evidence>
<evidence type="ECO:0000256" key="1">
    <source>
        <dbReference type="ARBA" id="ARBA00004496"/>
    </source>
</evidence>
<dbReference type="GO" id="GO:0003724">
    <property type="term" value="F:RNA helicase activity"/>
    <property type="evidence" value="ECO:0007669"/>
    <property type="project" value="UniProtKB-EC"/>
</dbReference>
<dbReference type="InterPro" id="IPR018999">
    <property type="entry name" value="UPF1_CH/ZBD"/>
</dbReference>
<feature type="region of interest" description="C4" evidence="15">
    <location>
        <begin position="157"/>
        <end position="187"/>
    </location>
</feature>
<feature type="domain" description="Upf1" evidence="17">
    <location>
        <begin position="89"/>
        <end position="246"/>
    </location>
</feature>
<dbReference type="GO" id="GO:0008270">
    <property type="term" value="F:zinc ion binding"/>
    <property type="evidence" value="ECO:0007669"/>
    <property type="project" value="UniProtKB-UniRule"/>
</dbReference>
<dbReference type="InterPro" id="IPR027417">
    <property type="entry name" value="P-loop_NTPase"/>
</dbReference>
<keyword evidence="7" id="KW-0378">Hydrolase</keyword>
<dbReference type="Pfam" id="PF09416">
    <property type="entry name" value="UPF1_Zn_bind"/>
    <property type="match status" value="1"/>
</dbReference>
<dbReference type="GO" id="GO:0005737">
    <property type="term" value="C:cytoplasm"/>
    <property type="evidence" value="ECO:0007669"/>
    <property type="project" value="UniProtKB-SubCell"/>
</dbReference>
<evidence type="ECO:0000256" key="7">
    <source>
        <dbReference type="ARBA" id="ARBA00022801"/>
    </source>
</evidence>
<dbReference type="GO" id="GO:0016787">
    <property type="term" value="F:hydrolase activity"/>
    <property type="evidence" value="ECO:0007669"/>
    <property type="project" value="UniProtKB-KW"/>
</dbReference>
<dbReference type="Gene3D" id="2.40.30.230">
    <property type="match status" value="1"/>
</dbReference>
<keyword evidence="5" id="KW-0547">Nucleotide-binding</keyword>
<keyword evidence="3" id="KW-0963">Cytoplasm</keyword>
<evidence type="ECO:0000256" key="2">
    <source>
        <dbReference type="ARBA" id="ARBA00007913"/>
    </source>
</evidence>
<dbReference type="GO" id="GO:0000184">
    <property type="term" value="P:nuclear-transcribed mRNA catabolic process, nonsense-mediated decay"/>
    <property type="evidence" value="ECO:0007669"/>
    <property type="project" value="UniProtKB-KW"/>
</dbReference>
<reference evidence="18 19" key="1">
    <citation type="submission" date="2017-01" db="EMBL/GenBank/DDBJ databases">
        <authorList>
            <person name="Mah S.A."/>
            <person name="Swanson W.J."/>
            <person name="Moy G.W."/>
            <person name="Vacquier V.D."/>
        </authorList>
    </citation>
    <scope>NUCLEOTIDE SEQUENCE [LARGE SCALE GENOMIC DNA]</scope>
    <source>
        <strain evidence="18 19">GSMNP</strain>
    </source>
</reference>
<dbReference type="EMBL" id="LSSN01004863">
    <property type="protein sequence ID" value="OMJ10749.1"/>
    <property type="molecule type" value="Genomic_DNA"/>
</dbReference>
<keyword evidence="11" id="KW-0866">Nonsense-mediated mRNA decay</keyword>
<comment type="caution">
    <text evidence="18">The sequence shown here is derived from an EMBL/GenBank/DDBJ whole genome shotgun (WGS) entry which is preliminary data.</text>
</comment>
<dbReference type="Proteomes" id="UP000187283">
    <property type="component" value="Unassembled WGS sequence"/>
</dbReference>
<comment type="similarity">
    <text evidence="2">Belongs to the DNA2/NAM7 helicase family.</text>
</comment>
<dbReference type="InterPro" id="IPR040812">
    <property type="entry name" value="UPF1_1B_dom"/>
</dbReference>
<dbReference type="GO" id="GO:0005524">
    <property type="term" value="F:ATP binding"/>
    <property type="evidence" value="ECO:0007669"/>
    <property type="project" value="UniProtKB-KW"/>
</dbReference>
<feature type="region of interest" description="Disordered" evidence="16">
    <location>
        <begin position="1129"/>
        <end position="1150"/>
    </location>
</feature>
<keyword evidence="9 15" id="KW-0862">Zinc</keyword>
<dbReference type="InterPro" id="IPR045055">
    <property type="entry name" value="DNA2/NAM7-like"/>
</dbReference>
<feature type="compositionally biased region" description="Acidic residues" evidence="16">
    <location>
        <begin position="69"/>
        <end position="88"/>
    </location>
</feature>
<feature type="region of interest" description="C3H" evidence="15">
    <location>
        <begin position="97"/>
        <end position="129"/>
    </location>
</feature>
<comment type="function">
    <text evidence="14">RNA-dependent helicase required for nonsense-mediated decay (NMD) of aberrant mRNAs containing premature stop codons and modulates the expression level of normal mRNAs. Also capable of unwinding double-stranded DNA and translocating on single-stranded DNA.</text>
</comment>
<dbReference type="InterPro" id="IPR014001">
    <property type="entry name" value="Helicase_ATP-bd"/>
</dbReference>
<accession>A0A1R1X811</accession>
<protein>
    <submittedName>
        <fullName evidence="18">Regulator of nonsense transcripts 1</fullName>
    </submittedName>
</protein>
<comment type="catalytic activity">
    <reaction evidence="13">
        <text>ATP + H2O = ADP + phosphate + H(+)</text>
        <dbReference type="Rhea" id="RHEA:13065"/>
        <dbReference type="ChEBI" id="CHEBI:15377"/>
        <dbReference type="ChEBI" id="CHEBI:15378"/>
        <dbReference type="ChEBI" id="CHEBI:30616"/>
        <dbReference type="ChEBI" id="CHEBI:43474"/>
        <dbReference type="ChEBI" id="CHEBI:456216"/>
        <dbReference type="EC" id="3.6.4.13"/>
    </reaction>
    <physiologicalReaction direction="left-to-right" evidence="13">
        <dbReference type="Rhea" id="RHEA:13066"/>
    </physiologicalReaction>
</comment>
<feature type="region of interest" description="CC/SHH/C" evidence="15">
    <location>
        <begin position="111"/>
        <end position="139"/>
    </location>
</feature>
<keyword evidence="19" id="KW-1185">Reference proteome</keyword>
<dbReference type="CDD" id="cd18808">
    <property type="entry name" value="SF1_C_Upf1"/>
    <property type="match status" value="1"/>
</dbReference>
<dbReference type="CDD" id="cd21400">
    <property type="entry name" value="ZBD_UPF1-like"/>
    <property type="match status" value="1"/>
</dbReference>
<gene>
    <name evidence="18" type="ORF">AYI70_g10141</name>
</gene>
<dbReference type="Pfam" id="PF13086">
    <property type="entry name" value="AAA_11"/>
    <property type="match status" value="2"/>
</dbReference>
<evidence type="ECO:0000259" key="17">
    <source>
        <dbReference type="PROSITE" id="PS51997"/>
    </source>
</evidence>
<evidence type="ECO:0000256" key="9">
    <source>
        <dbReference type="ARBA" id="ARBA00022833"/>
    </source>
</evidence>
<evidence type="ECO:0000256" key="6">
    <source>
        <dbReference type="ARBA" id="ARBA00022771"/>
    </source>
</evidence>
<evidence type="ECO:0000256" key="16">
    <source>
        <dbReference type="SAM" id="MobiDB-lite"/>
    </source>
</evidence>
<proteinExistence type="inferred from homology"/>
<evidence type="ECO:0000256" key="10">
    <source>
        <dbReference type="ARBA" id="ARBA00022840"/>
    </source>
</evidence>
<feature type="region of interest" description="Disordered" evidence="16">
    <location>
        <begin position="28"/>
        <end position="88"/>
    </location>
</feature>
<dbReference type="InterPro" id="IPR047187">
    <property type="entry name" value="SF1_C_Upf1"/>
</dbReference>
<evidence type="ECO:0000256" key="15">
    <source>
        <dbReference type="PROSITE-ProRule" id="PRU01341"/>
    </source>
</evidence>